<evidence type="ECO:0000313" key="2">
    <source>
        <dbReference type="Proteomes" id="UP001458880"/>
    </source>
</evidence>
<proteinExistence type="predicted"/>
<reference evidence="1 2" key="1">
    <citation type="journal article" date="2024" name="BMC Genomics">
        <title>De novo assembly and annotation of Popillia japonica's genome with initial clues to its potential as an invasive pest.</title>
        <authorList>
            <person name="Cucini C."/>
            <person name="Boschi S."/>
            <person name="Funari R."/>
            <person name="Cardaioli E."/>
            <person name="Iannotti N."/>
            <person name="Marturano G."/>
            <person name="Paoli F."/>
            <person name="Bruttini M."/>
            <person name="Carapelli A."/>
            <person name="Frati F."/>
            <person name="Nardi F."/>
        </authorList>
    </citation>
    <scope>NUCLEOTIDE SEQUENCE [LARGE SCALE GENOMIC DNA]</scope>
    <source>
        <strain evidence="1">DMR45628</strain>
    </source>
</reference>
<comment type="caution">
    <text evidence="1">The sequence shown here is derived from an EMBL/GenBank/DDBJ whole genome shotgun (WGS) entry which is preliminary data.</text>
</comment>
<dbReference type="EMBL" id="JASPKY010000220">
    <property type="protein sequence ID" value="KAK9719377.1"/>
    <property type="molecule type" value="Genomic_DNA"/>
</dbReference>
<keyword evidence="2" id="KW-1185">Reference proteome</keyword>
<evidence type="ECO:0000313" key="1">
    <source>
        <dbReference type="EMBL" id="KAK9719377.1"/>
    </source>
</evidence>
<name>A0AAW1KJJ6_POPJA</name>
<sequence length="223" mass="25708">MVKYSDSMDNCDDLLDITEDNNFFKWATKIEQSCKGNIKEGNRDNAQYLEELVLPLKKLITYLPLWSNVMHRYFLGACTYPNSASVESNFKTLKKCFFSDTQLPMRLDRFIFDHIKHLDGSIKLASALNATVIKKEPELQERDEVENWRNQVNPKRRKHHSYLSSQPEWSALNLNESLNTIGLLRNGNSLQLRPVQVNNTSTILSNTCGFDSLVPLIPSYQCD</sequence>
<gene>
    <name evidence="1" type="ORF">QE152_g22710</name>
</gene>
<dbReference type="Proteomes" id="UP001458880">
    <property type="component" value="Unassembled WGS sequence"/>
</dbReference>
<organism evidence="1 2">
    <name type="scientific">Popillia japonica</name>
    <name type="common">Japanese beetle</name>
    <dbReference type="NCBI Taxonomy" id="7064"/>
    <lineage>
        <taxon>Eukaryota</taxon>
        <taxon>Metazoa</taxon>
        <taxon>Ecdysozoa</taxon>
        <taxon>Arthropoda</taxon>
        <taxon>Hexapoda</taxon>
        <taxon>Insecta</taxon>
        <taxon>Pterygota</taxon>
        <taxon>Neoptera</taxon>
        <taxon>Endopterygota</taxon>
        <taxon>Coleoptera</taxon>
        <taxon>Polyphaga</taxon>
        <taxon>Scarabaeiformia</taxon>
        <taxon>Scarabaeidae</taxon>
        <taxon>Rutelinae</taxon>
        <taxon>Popillia</taxon>
    </lineage>
</organism>
<dbReference type="AlphaFoldDB" id="A0AAW1KJJ6"/>
<accession>A0AAW1KJJ6</accession>
<protein>
    <submittedName>
        <fullName evidence="1">Uncharacterized protein</fullName>
    </submittedName>
</protein>